<dbReference type="InterPro" id="IPR050187">
    <property type="entry name" value="Lipid_Phosphate_FormReg"/>
</dbReference>
<proteinExistence type="inferred from homology"/>
<evidence type="ECO:0000259" key="9">
    <source>
        <dbReference type="PROSITE" id="PS50146"/>
    </source>
</evidence>
<comment type="cofactor">
    <cofactor evidence="1">
        <name>Mg(2+)</name>
        <dbReference type="ChEBI" id="CHEBI:18420"/>
    </cofactor>
</comment>
<dbReference type="Gene3D" id="3.40.50.10330">
    <property type="entry name" value="Probable inorganic polyphosphate/atp-NAD kinase, domain 1"/>
    <property type="match status" value="1"/>
</dbReference>
<keyword evidence="3" id="KW-0808">Transferase</keyword>
<dbReference type="Gene3D" id="2.60.200.40">
    <property type="match status" value="1"/>
</dbReference>
<dbReference type="InterPro" id="IPR017438">
    <property type="entry name" value="ATP-NAD_kinase_N"/>
</dbReference>
<dbReference type="InterPro" id="IPR045540">
    <property type="entry name" value="YegS/DAGK_C"/>
</dbReference>
<gene>
    <name evidence="10" type="ORF">H9X83_10375</name>
</gene>
<evidence type="ECO:0000256" key="1">
    <source>
        <dbReference type="ARBA" id="ARBA00001946"/>
    </source>
</evidence>
<evidence type="ECO:0000256" key="3">
    <source>
        <dbReference type="ARBA" id="ARBA00022679"/>
    </source>
</evidence>
<keyword evidence="8" id="KW-1208">Phospholipid metabolism</keyword>
<keyword evidence="7" id="KW-0443">Lipid metabolism</keyword>
<reference evidence="10 11" key="1">
    <citation type="journal article" date="2021" name="Sci. Rep.">
        <title>The distribution of antibiotic resistance genes in chicken gut microbiota commensals.</title>
        <authorList>
            <person name="Juricova H."/>
            <person name="Matiasovicova J."/>
            <person name="Kubasova T."/>
            <person name="Cejkova D."/>
            <person name="Rychlik I."/>
        </authorList>
    </citation>
    <scope>NUCLEOTIDE SEQUENCE [LARGE SCALE GENOMIC DNA]</scope>
    <source>
        <strain evidence="10 11">An431b</strain>
    </source>
</reference>
<dbReference type="Proteomes" id="UP000729290">
    <property type="component" value="Unassembled WGS sequence"/>
</dbReference>
<organism evidence="10 11">
    <name type="scientific">Anaerotignum lactatifermentans</name>
    <dbReference type="NCBI Taxonomy" id="160404"/>
    <lineage>
        <taxon>Bacteria</taxon>
        <taxon>Bacillati</taxon>
        <taxon>Bacillota</taxon>
        <taxon>Clostridia</taxon>
        <taxon>Lachnospirales</taxon>
        <taxon>Anaerotignaceae</taxon>
        <taxon>Anaerotignum</taxon>
    </lineage>
</organism>
<dbReference type="SUPFAM" id="SSF111331">
    <property type="entry name" value="NAD kinase/diacylglycerol kinase-like"/>
    <property type="match status" value="1"/>
</dbReference>
<keyword evidence="7" id="KW-0594">Phospholipid biosynthesis</keyword>
<dbReference type="Pfam" id="PF19279">
    <property type="entry name" value="YegS_C"/>
    <property type="match status" value="1"/>
</dbReference>
<evidence type="ECO:0000256" key="8">
    <source>
        <dbReference type="ARBA" id="ARBA00023264"/>
    </source>
</evidence>
<sequence length="311" mass="35036">MDTYFIVNPAAGRGKALELLPEIEGEMQRRRLPYEIYLTKGRGDGEDFVRKLTAAHPERLRIFACGGDGTLHETINGAIGKNVEIGLFPVGTGNDFVRNFTEKEKFLSLGAQLEGTAKKLDLLRVSGRYCVNMVNIGFDCEVVAKAAQWKKRPLVHGPMAYFLAVGSLFFRPMGKTLAFRREGEEKQGKYLLCTFANGSFCGGAFCSSPYARLDDGKMDAAFIGKVSRGEFLRLLPAYRKGAYLEKMAGRKELEYFTCDQLELLAKRPQKVSLDGEIYHFRHLRLKMEKEAWTFLVPAGSQLMEKDRKEET</sequence>
<keyword evidence="11" id="KW-1185">Reference proteome</keyword>
<evidence type="ECO:0000256" key="5">
    <source>
        <dbReference type="ARBA" id="ARBA00022777"/>
    </source>
</evidence>
<comment type="similarity">
    <text evidence="2">Belongs to the diacylglycerol/lipid kinase family.</text>
</comment>
<keyword evidence="7" id="KW-0444">Lipid biosynthesis</keyword>
<keyword evidence="6" id="KW-0067">ATP-binding</keyword>
<dbReference type="PANTHER" id="PTHR12358:SF54">
    <property type="entry name" value="SPHINGOSINE KINASE RELATED PROTEIN"/>
    <property type="match status" value="1"/>
</dbReference>
<dbReference type="InterPro" id="IPR016064">
    <property type="entry name" value="NAD/diacylglycerol_kinase_sf"/>
</dbReference>
<evidence type="ECO:0000256" key="2">
    <source>
        <dbReference type="ARBA" id="ARBA00005983"/>
    </source>
</evidence>
<evidence type="ECO:0000256" key="7">
    <source>
        <dbReference type="ARBA" id="ARBA00023209"/>
    </source>
</evidence>
<dbReference type="PROSITE" id="PS50146">
    <property type="entry name" value="DAGK"/>
    <property type="match status" value="1"/>
</dbReference>
<dbReference type="PANTHER" id="PTHR12358">
    <property type="entry name" value="SPHINGOSINE KINASE"/>
    <property type="match status" value="1"/>
</dbReference>
<keyword evidence="4" id="KW-0547">Nucleotide-binding</keyword>
<evidence type="ECO:0000256" key="6">
    <source>
        <dbReference type="ARBA" id="ARBA00022840"/>
    </source>
</evidence>
<dbReference type="InterPro" id="IPR001206">
    <property type="entry name" value="Diacylglycerol_kinase_cat_dom"/>
</dbReference>
<accession>A0ABS2GAP0</accession>
<dbReference type="Pfam" id="PF00781">
    <property type="entry name" value="DAGK_cat"/>
    <property type="match status" value="1"/>
</dbReference>
<protein>
    <recommendedName>
        <fullName evidence="9">DAGKc domain-containing protein</fullName>
    </recommendedName>
</protein>
<keyword evidence="5" id="KW-0418">Kinase</keyword>
<name>A0ABS2GAP0_9FIRM</name>
<dbReference type="SMART" id="SM00046">
    <property type="entry name" value="DAGKc"/>
    <property type="match status" value="1"/>
</dbReference>
<dbReference type="EMBL" id="JACSNV010000016">
    <property type="protein sequence ID" value="MBM6878556.1"/>
    <property type="molecule type" value="Genomic_DNA"/>
</dbReference>
<comment type="caution">
    <text evidence="10">The sequence shown here is derived from an EMBL/GenBank/DDBJ whole genome shotgun (WGS) entry which is preliminary data.</text>
</comment>
<evidence type="ECO:0000313" key="11">
    <source>
        <dbReference type="Proteomes" id="UP000729290"/>
    </source>
</evidence>
<dbReference type="RefSeq" id="WP_205132889.1">
    <property type="nucleotide sequence ID" value="NZ_JACSNT010000003.1"/>
</dbReference>
<evidence type="ECO:0000313" key="10">
    <source>
        <dbReference type="EMBL" id="MBM6878556.1"/>
    </source>
</evidence>
<feature type="domain" description="DAGKc" evidence="9">
    <location>
        <begin position="1"/>
        <end position="129"/>
    </location>
</feature>
<evidence type="ECO:0000256" key="4">
    <source>
        <dbReference type="ARBA" id="ARBA00022741"/>
    </source>
</evidence>